<reference evidence="1 2" key="1">
    <citation type="submission" date="2017-07" db="EMBL/GenBank/DDBJ databases">
        <title>Flavobacterium cyanobacteriorum sp. nov., isolated from cyanobacterial aggregates in a eutrophic lake.</title>
        <authorList>
            <person name="Cai H."/>
        </authorList>
    </citation>
    <scope>NUCLEOTIDE SEQUENCE [LARGE SCALE GENOMIC DNA]</scope>
    <source>
        <strain evidence="1 2">TH167</strain>
    </source>
</reference>
<comment type="caution">
    <text evidence="1">The sequence shown here is derived from an EMBL/GenBank/DDBJ whole genome shotgun (WGS) entry which is preliminary data.</text>
</comment>
<keyword evidence="2" id="KW-1185">Reference proteome</keyword>
<dbReference type="RefSeq" id="WP_094486081.1">
    <property type="nucleotide sequence ID" value="NZ_NOXX01000189.1"/>
</dbReference>
<evidence type="ECO:0000313" key="1">
    <source>
        <dbReference type="EMBL" id="OYQ44786.1"/>
    </source>
</evidence>
<sequence>MAIKRIVSNRNSIVVKKLREQKLRAGLPFMINVDELSSNQCYLEYPNGIIKLVSVVPTSRDINVIKELSPFEANNLRKRLKFSN</sequence>
<gene>
    <name evidence="1" type="ORF">CHX27_07155</name>
</gene>
<name>A0A255ZTM6_9FLAO</name>
<protein>
    <submittedName>
        <fullName evidence="1">Uncharacterized protein</fullName>
    </submittedName>
</protein>
<dbReference type="EMBL" id="NOXX01000189">
    <property type="protein sequence ID" value="OYQ44786.1"/>
    <property type="molecule type" value="Genomic_DNA"/>
</dbReference>
<organism evidence="1 2">
    <name type="scientific">Flavobacterium aurantiibacter</name>
    <dbReference type="NCBI Taxonomy" id="2023067"/>
    <lineage>
        <taxon>Bacteria</taxon>
        <taxon>Pseudomonadati</taxon>
        <taxon>Bacteroidota</taxon>
        <taxon>Flavobacteriia</taxon>
        <taxon>Flavobacteriales</taxon>
        <taxon>Flavobacteriaceae</taxon>
        <taxon>Flavobacterium</taxon>
    </lineage>
</organism>
<dbReference type="Proteomes" id="UP000216035">
    <property type="component" value="Unassembled WGS sequence"/>
</dbReference>
<evidence type="ECO:0000313" key="2">
    <source>
        <dbReference type="Proteomes" id="UP000216035"/>
    </source>
</evidence>
<dbReference type="OrthoDB" id="679082at2"/>
<dbReference type="AlphaFoldDB" id="A0A255ZTM6"/>
<proteinExistence type="predicted"/>
<accession>A0A255ZTM6</accession>